<reference evidence="3 4" key="1">
    <citation type="submission" date="2019-03" db="EMBL/GenBank/DDBJ databases">
        <title>Genomic Encyclopedia of Type Strains, Phase IV (KMG-IV): sequencing the most valuable type-strain genomes for metagenomic binning, comparative biology and taxonomic classification.</title>
        <authorList>
            <person name="Goeker M."/>
        </authorList>
    </citation>
    <scope>NUCLEOTIDE SEQUENCE [LARGE SCALE GENOMIC DNA]</scope>
    <source>
        <strain evidence="3 4">DSM 11901</strain>
    </source>
</reference>
<accession>A0A4R6R5E2</accession>
<organism evidence="3 4">
    <name type="scientific">Aquabacterium commune</name>
    <dbReference type="NCBI Taxonomy" id="70586"/>
    <lineage>
        <taxon>Bacteria</taxon>
        <taxon>Pseudomonadati</taxon>
        <taxon>Pseudomonadota</taxon>
        <taxon>Betaproteobacteria</taxon>
        <taxon>Burkholderiales</taxon>
        <taxon>Aquabacterium</taxon>
    </lineage>
</organism>
<dbReference type="RefSeq" id="WP_133611045.1">
    <property type="nucleotide sequence ID" value="NZ_SNXW01000011.1"/>
</dbReference>
<dbReference type="OrthoDB" id="212426at2"/>
<name>A0A4R6R5E2_9BURK</name>
<feature type="domain" description="DUF1854" evidence="2">
    <location>
        <begin position="26"/>
        <end position="155"/>
    </location>
</feature>
<dbReference type="Pfam" id="PF08909">
    <property type="entry name" value="DUF1854"/>
    <property type="match status" value="1"/>
</dbReference>
<protein>
    <submittedName>
        <fullName evidence="3">Uncharacterized protein DUF1854</fullName>
    </submittedName>
</protein>
<evidence type="ECO:0000259" key="2">
    <source>
        <dbReference type="Pfam" id="PF08909"/>
    </source>
</evidence>
<feature type="region of interest" description="Disordered" evidence="1">
    <location>
        <begin position="1"/>
        <end position="23"/>
    </location>
</feature>
<evidence type="ECO:0000313" key="4">
    <source>
        <dbReference type="Proteomes" id="UP000294593"/>
    </source>
</evidence>
<evidence type="ECO:0000313" key="3">
    <source>
        <dbReference type="EMBL" id="TDP80747.1"/>
    </source>
</evidence>
<comment type="caution">
    <text evidence="3">The sequence shown here is derived from an EMBL/GenBank/DDBJ whole genome shotgun (WGS) entry which is preliminary data.</text>
</comment>
<gene>
    <name evidence="3" type="ORF">EV672_11183</name>
</gene>
<dbReference type="Proteomes" id="UP000294593">
    <property type="component" value="Unassembled WGS sequence"/>
</dbReference>
<sequence>MSTQTFTLGRDSHGRLTLTTSDGTQHEGVVPVRAFPISAPDDGLSLVSSDGHELVWIDRLEALAADQRTLISEDLALREFTPTIQRITDVSTFATPSTWSVDTDRGPTTFVLKTEDDIRRLGGGRLLIASGQGMQFGVPQVADLDRHSRKLLERFL</sequence>
<evidence type="ECO:0000256" key="1">
    <source>
        <dbReference type="SAM" id="MobiDB-lite"/>
    </source>
</evidence>
<keyword evidence="4" id="KW-1185">Reference proteome</keyword>
<dbReference type="InterPro" id="IPR015005">
    <property type="entry name" value="DUF1854"/>
</dbReference>
<dbReference type="AlphaFoldDB" id="A0A4R6R5E2"/>
<proteinExistence type="predicted"/>
<dbReference type="EMBL" id="SNXW01000011">
    <property type="protein sequence ID" value="TDP80747.1"/>
    <property type="molecule type" value="Genomic_DNA"/>
</dbReference>